<dbReference type="AlphaFoldDB" id="A0A4Q1CNZ8"/>
<dbReference type="Proteomes" id="UP000290204">
    <property type="component" value="Unassembled WGS sequence"/>
</dbReference>
<comment type="caution">
    <text evidence="2">The sequence shown here is derived from an EMBL/GenBank/DDBJ whole genome shotgun (WGS) entry which is preliminary data.</text>
</comment>
<gene>
    <name evidence="2" type="ORF">ESA94_06130</name>
</gene>
<dbReference type="RefSeq" id="WP_129129945.1">
    <property type="nucleotide sequence ID" value="NZ_SDHW01000001.1"/>
</dbReference>
<evidence type="ECO:0000313" key="2">
    <source>
        <dbReference type="EMBL" id="RXK62574.1"/>
    </source>
</evidence>
<feature type="coiled-coil region" evidence="1">
    <location>
        <begin position="69"/>
        <end position="96"/>
    </location>
</feature>
<name>A0A4Q1CNZ8_9BACT</name>
<organism evidence="2 3">
    <name type="scientific">Lacibacter luteus</name>
    <dbReference type="NCBI Taxonomy" id="2508719"/>
    <lineage>
        <taxon>Bacteria</taxon>
        <taxon>Pseudomonadati</taxon>
        <taxon>Bacteroidota</taxon>
        <taxon>Chitinophagia</taxon>
        <taxon>Chitinophagales</taxon>
        <taxon>Chitinophagaceae</taxon>
        <taxon>Lacibacter</taxon>
    </lineage>
</organism>
<dbReference type="EMBL" id="SDHW01000001">
    <property type="protein sequence ID" value="RXK62574.1"/>
    <property type="molecule type" value="Genomic_DNA"/>
</dbReference>
<proteinExistence type="predicted"/>
<reference evidence="2 3" key="1">
    <citation type="submission" date="2019-01" db="EMBL/GenBank/DDBJ databases">
        <title>Lacibacter sp. strain TTM-7.</title>
        <authorList>
            <person name="Chen W.-M."/>
        </authorList>
    </citation>
    <scope>NUCLEOTIDE SEQUENCE [LARGE SCALE GENOMIC DNA]</scope>
    <source>
        <strain evidence="2 3">TTM-7</strain>
    </source>
</reference>
<sequence>MPYHLTTTKKILLITVLCAALLWSNASQLHRLWLLTNCETETLVQIEEMPLLLHPEMLEPGISIPAPELELMEEKLLQKEELLKELEQKLEKITIE</sequence>
<keyword evidence="1" id="KW-0175">Coiled coil</keyword>
<evidence type="ECO:0000256" key="1">
    <source>
        <dbReference type="SAM" id="Coils"/>
    </source>
</evidence>
<keyword evidence="3" id="KW-1185">Reference proteome</keyword>
<protein>
    <submittedName>
        <fullName evidence="2">Uncharacterized protein</fullName>
    </submittedName>
</protein>
<evidence type="ECO:0000313" key="3">
    <source>
        <dbReference type="Proteomes" id="UP000290204"/>
    </source>
</evidence>
<accession>A0A4Q1CNZ8</accession>